<sequence>MPYATPMKYGEWIVNTMGMPCSNAPGYEPGSSMRDLVIIDSAGLVWNEDGTLPAVIHQGKVCWENYIIPHVVDNFSGTGNSSTYAATLSKMRRSAAFPG</sequence>
<accession>A0ABN9TZW0</accession>
<comment type="caution">
    <text evidence="1">The sequence shown here is derived from an EMBL/GenBank/DDBJ whole genome shotgun (WGS) entry which is preliminary data.</text>
</comment>
<gene>
    <name evidence="1" type="ORF">PCOR1329_LOCUS43918</name>
</gene>
<proteinExistence type="predicted"/>
<protein>
    <submittedName>
        <fullName evidence="1">Uncharacterized protein</fullName>
    </submittedName>
</protein>
<evidence type="ECO:0000313" key="2">
    <source>
        <dbReference type="Proteomes" id="UP001189429"/>
    </source>
</evidence>
<dbReference type="EMBL" id="CAUYUJ010015281">
    <property type="protein sequence ID" value="CAK0851924.1"/>
    <property type="molecule type" value="Genomic_DNA"/>
</dbReference>
<keyword evidence="2" id="KW-1185">Reference proteome</keyword>
<evidence type="ECO:0000313" key="1">
    <source>
        <dbReference type="EMBL" id="CAK0851924.1"/>
    </source>
</evidence>
<name>A0ABN9TZW0_9DINO</name>
<dbReference type="Proteomes" id="UP001189429">
    <property type="component" value="Unassembled WGS sequence"/>
</dbReference>
<reference evidence="1" key="1">
    <citation type="submission" date="2023-10" db="EMBL/GenBank/DDBJ databases">
        <authorList>
            <person name="Chen Y."/>
            <person name="Shah S."/>
            <person name="Dougan E. K."/>
            <person name="Thang M."/>
            <person name="Chan C."/>
        </authorList>
    </citation>
    <scope>NUCLEOTIDE SEQUENCE [LARGE SCALE GENOMIC DNA]</scope>
</reference>
<organism evidence="1 2">
    <name type="scientific">Prorocentrum cordatum</name>
    <dbReference type="NCBI Taxonomy" id="2364126"/>
    <lineage>
        <taxon>Eukaryota</taxon>
        <taxon>Sar</taxon>
        <taxon>Alveolata</taxon>
        <taxon>Dinophyceae</taxon>
        <taxon>Prorocentrales</taxon>
        <taxon>Prorocentraceae</taxon>
        <taxon>Prorocentrum</taxon>
    </lineage>
</organism>